<evidence type="ECO:0000313" key="5">
    <source>
        <dbReference type="Proteomes" id="UP000001485"/>
    </source>
</evidence>
<dbReference type="PROSITE" id="PS00671">
    <property type="entry name" value="D_2_HYDROXYACID_DH_3"/>
    <property type="match status" value="1"/>
</dbReference>
<feature type="domain" description="D-isomer specific 2-hydroxyacid dehydrogenase NAD-binding" evidence="3">
    <location>
        <begin position="106"/>
        <end position="278"/>
    </location>
</feature>
<evidence type="ECO:0000313" key="4">
    <source>
        <dbReference type="EMBL" id="ACR68760.1"/>
    </source>
</evidence>
<sequence>MEIIYYHPFFNAQTWLDGMRQRLPQADIRQWQPGDNRSADYALVWQPPYEMLAQRQGLRAIFALGAGVDAILSQARAHPGMLPAGVPLVRLEDTGMAQQMEEYAVATVMRYFRRFDEYALQQRQGIWRYLTPHEAGTFSVGVLGAGVLGGRVARRLASFGMPVRCWSRTVKDYPQVQSFYGSGQLPAFLQGLQLLINLLPNTPQTVGILNQSLFARMKAGAYIINLARGVHLDQDALLAALDNGQVAAATLDVFDQEPLAADHPFWQHPRVTMTPHIAAITLPQVAMDYIADNIHAIEAGRRPEGGVDVARGY</sequence>
<dbReference type="GeneID" id="69538552"/>
<dbReference type="RefSeq" id="WP_015870917.1">
    <property type="nucleotide sequence ID" value="NC_012779.2"/>
</dbReference>
<reference evidence="5" key="1">
    <citation type="submission" date="2009-03" db="EMBL/GenBank/DDBJ databases">
        <title>Complete genome sequence of Edwardsiella ictaluri 93-146.</title>
        <authorList>
            <person name="Williams M.L."/>
            <person name="Gillaspy A.F."/>
            <person name="Dyer D.W."/>
            <person name="Thune R.L."/>
            <person name="Waldbieser G.C."/>
            <person name="Schuster S.C."/>
            <person name="Gipson J."/>
            <person name="Zaitshik J."/>
            <person name="Landry C."/>
            <person name="Lawrence M.L."/>
        </authorList>
    </citation>
    <scope>NUCLEOTIDE SEQUENCE [LARGE SCALE GENOMIC DNA]</scope>
    <source>
        <strain evidence="5">93-146</strain>
    </source>
</reference>
<evidence type="ECO:0000256" key="2">
    <source>
        <dbReference type="ARBA" id="ARBA00023027"/>
    </source>
</evidence>
<dbReference type="CDD" id="cd12164">
    <property type="entry name" value="GDH_like_2"/>
    <property type="match status" value="1"/>
</dbReference>
<dbReference type="Gene3D" id="3.40.50.720">
    <property type="entry name" value="NAD(P)-binding Rossmann-like Domain"/>
    <property type="match status" value="2"/>
</dbReference>
<protein>
    <submittedName>
        <fullName evidence="4">D-isomer specific 2-hydroxyacid dehydrogenase family protein, NAD binding domain protein</fullName>
        <ecNumber evidence="4">1.-.-.-</ecNumber>
    </submittedName>
</protein>
<dbReference type="NCBIfam" id="NF012013">
    <property type="entry name" value="PRK15469.1"/>
    <property type="match status" value="1"/>
</dbReference>
<evidence type="ECO:0000256" key="1">
    <source>
        <dbReference type="ARBA" id="ARBA00023002"/>
    </source>
</evidence>
<dbReference type="InterPro" id="IPR036291">
    <property type="entry name" value="NAD(P)-bd_dom_sf"/>
</dbReference>
<reference evidence="4 5" key="2">
    <citation type="journal article" date="2012" name="J. Bacteriol.">
        <title>Genome Sequence of Edwardsiella ictaluri 93-146, a Strain Associated with a Natural Channel Catfish Outbreak of Enteric Septicemia of Catfish.</title>
        <authorList>
            <person name="Williams M.L."/>
            <person name="Gillaspy A.F."/>
            <person name="Dyer D.W."/>
            <person name="Thune R.L."/>
            <person name="Waldbieser G.C."/>
            <person name="Schuster S.C."/>
            <person name="Gipson J."/>
            <person name="Zaitshik J."/>
            <person name="Landry C."/>
            <person name="Banes M.M."/>
            <person name="Lawrence M.L."/>
        </authorList>
    </citation>
    <scope>NUCLEOTIDE SEQUENCE [LARGE SCALE GENOMIC DNA]</scope>
    <source>
        <strain evidence="4 5">93-146</strain>
    </source>
</reference>
<proteinExistence type="predicted"/>
<name>C5B823_EDWI9</name>
<gene>
    <name evidence="4" type="ordered locus">NT01EI_1576</name>
</gene>
<keyword evidence="2" id="KW-0520">NAD</keyword>
<dbReference type="AlphaFoldDB" id="C5B823"/>
<dbReference type="EC" id="1.-.-.-" evidence="4"/>
<keyword evidence="1 4" id="KW-0560">Oxidoreductase</keyword>
<dbReference type="EMBL" id="CP001600">
    <property type="protein sequence ID" value="ACR68760.1"/>
    <property type="molecule type" value="Genomic_DNA"/>
</dbReference>
<dbReference type="GO" id="GO:0051287">
    <property type="term" value="F:NAD binding"/>
    <property type="evidence" value="ECO:0007669"/>
    <property type="project" value="InterPro"/>
</dbReference>
<dbReference type="SUPFAM" id="SSF51735">
    <property type="entry name" value="NAD(P)-binding Rossmann-fold domains"/>
    <property type="match status" value="1"/>
</dbReference>
<dbReference type="InterPro" id="IPR006140">
    <property type="entry name" value="D-isomer_DH_NAD-bd"/>
</dbReference>
<dbReference type="HOGENOM" id="CLU_019796_1_0_6"/>
<dbReference type="GO" id="GO:0016616">
    <property type="term" value="F:oxidoreductase activity, acting on the CH-OH group of donors, NAD or NADP as acceptor"/>
    <property type="evidence" value="ECO:0007669"/>
    <property type="project" value="UniProtKB-ARBA"/>
</dbReference>
<dbReference type="KEGG" id="eic:NT01EI_1576"/>
<evidence type="ECO:0000259" key="3">
    <source>
        <dbReference type="Pfam" id="PF02826"/>
    </source>
</evidence>
<dbReference type="PATRIC" id="fig|634503.3.peg.1407"/>
<dbReference type="PANTHER" id="PTHR43333">
    <property type="entry name" value="2-HACID_DH_C DOMAIN-CONTAINING PROTEIN"/>
    <property type="match status" value="1"/>
</dbReference>
<accession>C5B823</accession>
<dbReference type="STRING" id="67780.B6E78_01065"/>
<dbReference type="Pfam" id="PF02826">
    <property type="entry name" value="2-Hacid_dh_C"/>
    <property type="match status" value="1"/>
</dbReference>
<dbReference type="OrthoDB" id="9787219at2"/>
<organism evidence="4 5">
    <name type="scientific">Edwardsiella ictaluri (strain 93-146)</name>
    <dbReference type="NCBI Taxonomy" id="634503"/>
    <lineage>
        <taxon>Bacteria</taxon>
        <taxon>Pseudomonadati</taxon>
        <taxon>Pseudomonadota</taxon>
        <taxon>Gammaproteobacteria</taxon>
        <taxon>Enterobacterales</taxon>
        <taxon>Hafniaceae</taxon>
        <taxon>Edwardsiella</taxon>
    </lineage>
</organism>
<dbReference type="InterPro" id="IPR029753">
    <property type="entry name" value="D-isomer_DH_CS"/>
</dbReference>
<dbReference type="PANTHER" id="PTHR43333:SF1">
    <property type="entry name" value="D-ISOMER SPECIFIC 2-HYDROXYACID DEHYDROGENASE NAD-BINDING DOMAIN-CONTAINING PROTEIN"/>
    <property type="match status" value="1"/>
</dbReference>
<dbReference type="Proteomes" id="UP000001485">
    <property type="component" value="Chromosome"/>
</dbReference>